<dbReference type="VEuPathDB" id="PiroplasmaDB:BOVATA_034010"/>
<dbReference type="GeneID" id="39875678"/>
<name>A0A2H6KFY5_9APIC</name>
<proteinExistence type="predicted"/>
<dbReference type="AlphaFoldDB" id="A0A2H6KFY5"/>
<accession>A0A2H6KFY5</accession>
<keyword evidence="2" id="KW-1185">Reference proteome</keyword>
<gene>
    <name evidence="1" type="ORF">BOVATA_034010</name>
</gene>
<protein>
    <submittedName>
        <fullName evidence="1">Esterase of the alpha-beta hydrolase superfamily protein, putative</fullName>
    </submittedName>
</protein>
<dbReference type="EMBL" id="BDSA01000003">
    <property type="protein sequence ID" value="GBE61908.1"/>
    <property type="molecule type" value="Genomic_DNA"/>
</dbReference>
<sequence length="220" mass="25060">MASVFSEIFFSNDDFVKYNKWCNTCPIIPPNVPIKQTFKSWLETSCPMSDAIMRSYELLHEIIFTAKHNWTLSITYHLGRPLNRRPGCSPDLLFSFIVESLKSGFKAFNFFLKIFCDFVLEFLRNCCINLFLQITQSTVHGLGGAFLVGRRKGIVCRRGKLTVKCPSNRCYLVQDFCDVCVCWLEQHRIQFVAHLAGHRGHDNNGGGDGLSEDAFLVCAL</sequence>
<comment type="caution">
    <text evidence="1">The sequence shown here is derived from an EMBL/GenBank/DDBJ whole genome shotgun (WGS) entry which is preliminary data.</text>
</comment>
<dbReference type="RefSeq" id="XP_028868151.1">
    <property type="nucleotide sequence ID" value="XM_029012318.1"/>
</dbReference>
<keyword evidence="1" id="KW-0378">Hydrolase</keyword>
<evidence type="ECO:0000313" key="1">
    <source>
        <dbReference type="EMBL" id="GBE61908.1"/>
    </source>
</evidence>
<dbReference type="Proteomes" id="UP000236319">
    <property type="component" value="Unassembled WGS sequence"/>
</dbReference>
<dbReference type="GO" id="GO:0016787">
    <property type="term" value="F:hydrolase activity"/>
    <property type="evidence" value="ECO:0007669"/>
    <property type="project" value="UniProtKB-KW"/>
</dbReference>
<evidence type="ECO:0000313" key="2">
    <source>
        <dbReference type="Proteomes" id="UP000236319"/>
    </source>
</evidence>
<organism evidence="1 2">
    <name type="scientific">Babesia ovata</name>
    <dbReference type="NCBI Taxonomy" id="189622"/>
    <lineage>
        <taxon>Eukaryota</taxon>
        <taxon>Sar</taxon>
        <taxon>Alveolata</taxon>
        <taxon>Apicomplexa</taxon>
        <taxon>Aconoidasida</taxon>
        <taxon>Piroplasmida</taxon>
        <taxon>Babesiidae</taxon>
        <taxon>Babesia</taxon>
    </lineage>
</organism>
<reference evidence="1 2" key="1">
    <citation type="journal article" date="2017" name="BMC Genomics">
        <title>Whole-genome assembly of Babesia ovata and comparative genomics between closely related pathogens.</title>
        <authorList>
            <person name="Yamagishi J."/>
            <person name="Asada M."/>
            <person name="Hakimi H."/>
            <person name="Tanaka T.Q."/>
            <person name="Sugimoto C."/>
            <person name="Kawazu S."/>
        </authorList>
    </citation>
    <scope>NUCLEOTIDE SEQUENCE [LARGE SCALE GENOMIC DNA]</scope>
    <source>
        <strain evidence="1 2">Miyake</strain>
    </source>
</reference>